<organism evidence="9 10">
    <name type="scientific">Nesterenkonia flava</name>
    <dbReference type="NCBI Taxonomy" id="469799"/>
    <lineage>
        <taxon>Bacteria</taxon>
        <taxon>Bacillati</taxon>
        <taxon>Actinomycetota</taxon>
        <taxon>Actinomycetes</taxon>
        <taxon>Micrococcales</taxon>
        <taxon>Micrococcaceae</taxon>
        <taxon>Nesterenkonia</taxon>
    </lineage>
</organism>
<feature type="transmembrane region" description="Helical" evidence="8">
    <location>
        <begin position="199"/>
        <end position="217"/>
    </location>
</feature>
<feature type="transmembrane region" description="Helical" evidence="8">
    <location>
        <begin position="95"/>
        <end position="114"/>
    </location>
</feature>
<evidence type="ECO:0000313" key="10">
    <source>
        <dbReference type="Proteomes" id="UP001260872"/>
    </source>
</evidence>
<dbReference type="EMBL" id="JAVKGT010000034">
    <property type="protein sequence ID" value="MDR5712712.1"/>
    <property type="molecule type" value="Genomic_DNA"/>
</dbReference>
<feature type="transmembrane region" description="Helical" evidence="8">
    <location>
        <begin position="263"/>
        <end position="285"/>
    </location>
</feature>
<keyword evidence="10" id="KW-1185">Reference proteome</keyword>
<evidence type="ECO:0000256" key="3">
    <source>
        <dbReference type="ARBA" id="ARBA00022448"/>
    </source>
</evidence>
<protein>
    <submittedName>
        <fullName evidence="9">Arsenic resistance protein</fullName>
    </submittedName>
</protein>
<evidence type="ECO:0000256" key="5">
    <source>
        <dbReference type="ARBA" id="ARBA00022692"/>
    </source>
</evidence>
<feature type="transmembrane region" description="Helical" evidence="8">
    <location>
        <begin position="291"/>
        <end position="313"/>
    </location>
</feature>
<name>A0ABU1FWL3_9MICC</name>
<sequence length="319" mass="32772">MSRVERLQSVFVAVAALGGLGLGLILPGAHYAEGAVLPLLLVMLTAVFLQMEASGVGAVRRARGLVLLSLVLNFVVTPALAFALGAGLLGEEPDLRIGLLLLLVTPCTDWYLVFTAAARGHTGIAAALLPLNLVLQLVLLPVYVLLLGGEAATVDVGTLLGAVGLVLLVPLGVAALVRWTAAHRPSGVFGGGLRRLQEVAGAVVVPLLCLAVAAMFASQADTVLAQWDAVVLLLPALLIFFTLLPLLSAGAGHVAGLPASHRVTLIMTTTARNSPIALGIAVAAFPDRPLIAVALVLGPLLELPLLALIAQLVRVPEAR</sequence>
<keyword evidence="4" id="KW-1003">Cell membrane</keyword>
<gene>
    <name evidence="9" type="ORF">RH857_11320</name>
</gene>
<dbReference type="PANTHER" id="PTHR43057">
    <property type="entry name" value="ARSENITE EFFLUX TRANSPORTER"/>
    <property type="match status" value="1"/>
</dbReference>
<dbReference type="Pfam" id="PF01758">
    <property type="entry name" value="SBF"/>
    <property type="match status" value="1"/>
</dbReference>
<keyword evidence="6 8" id="KW-1133">Transmembrane helix</keyword>
<keyword evidence="3" id="KW-0813">Transport</keyword>
<dbReference type="Proteomes" id="UP001260872">
    <property type="component" value="Unassembled WGS sequence"/>
</dbReference>
<feature type="transmembrane region" description="Helical" evidence="8">
    <location>
        <begin position="158"/>
        <end position="179"/>
    </location>
</feature>
<feature type="transmembrane region" description="Helical" evidence="8">
    <location>
        <begin position="7"/>
        <end position="29"/>
    </location>
</feature>
<evidence type="ECO:0000313" key="9">
    <source>
        <dbReference type="EMBL" id="MDR5712712.1"/>
    </source>
</evidence>
<keyword evidence="5 8" id="KW-0812">Transmembrane</keyword>
<proteinExistence type="inferred from homology"/>
<dbReference type="InterPro" id="IPR038770">
    <property type="entry name" value="Na+/solute_symporter_sf"/>
</dbReference>
<evidence type="ECO:0000256" key="7">
    <source>
        <dbReference type="ARBA" id="ARBA00023136"/>
    </source>
</evidence>
<feature type="transmembrane region" description="Helical" evidence="8">
    <location>
        <begin position="229"/>
        <end position="251"/>
    </location>
</feature>
<feature type="transmembrane region" description="Helical" evidence="8">
    <location>
        <begin position="65"/>
        <end position="89"/>
    </location>
</feature>
<accession>A0ABU1FWL3</accession>
<keyword evidence="7 8" id="KW-0472">Membrane</keyword>
<dbReference type="InterPro" id="IPR002657">
    <property type="entry name" value="BilAc:Na_symport/Acr3"/>
</dbReference>
<dbReference type="PANTHER" id="PTHR43057:SF1">
    <property type="entry name" value="ARSENICAL-RESISTANCE PROTEIN 3"/>
    <property type="match status" value="1"/>
</dbReference>
<reference evidence="10" key="1">
    <citation type="submission" date="2023-07" db="EMBL/GenBank/DDBJ databases">
        <title>Description of three actinobacteria isolated from air of manufacturing shop in a pharmaceutical factory.</title>
        <authorList>
            <person name="Zhang D.-F."/>
        </authorList>
    </citation>
    <scope>NUCLEOTIDE SEQUENCE [LARGE SCALE GENOMIC DNA]</scope>
    <source>
        <strain evidence="10">CCTCC AB 207010</strain>
    </source>
</reference>
<evidence type="ECO:0000256" key="4">
    <source>
        <dbReference type="ARBA" id="ARBA00022475"/>
    </source>
</evidence>
<comment type="caution">
    <text evidence="9">The sequence shown here is derived from an EMBL/GenBank/DDBJ whole genome shotgun (WGS) entry which is preliminary data.</text>
</comment>
<evidence type="ECO:0000256" key="6">
    <source>
        <dbReference type="ARBA" id="ARBA00022989"/>
    </source>
</evidence>
<comment type="similarity">
    <text evidence="2">Belongs to the arsenical resistance-3 (ACR3) (TC 2.A.59) family.</text>
</comment>
<evidence type="ECO:0000256" key="8">
    <source>
        <dbReference type="SAM" id="Phobius"/>
    </source>
</evidence>
<feature type="transmembrane region" description="Helical" evidence="8">
    <location>
        <begin position="126"/>
        <end position="146"/>
    </location>
</feature>
<feature type="transmembrane region" description="Helical" evidence="8">
    <location>
        <begin position="35"/>
        <end position="53"/>
    </location>
</feature>
<comment type="subcellular location">
    <subcellularLocation>
        <location evidence="1">Cell membrane</location>
        <topology evidence="1">Multi-pass membrane protein</topology>
    </subcellularLocation>
</comment>
<evidence type="ECO:0000256" key="1">
    <source>
        <dbReference type="ARBA" id="ARBA00004651"/>
    </source>
</evidence>
<dbReference type="RefSeq" id="WP_310538085.1">
    <property type="nucleotide sequence ID" value="NZ_BAAAOC010000077.1"/>
</dbReference>
<dbReference type="InterPro" id="IPR004706">
    <property type="entry name" value="Arsenical-R_Acr3"/>
</dbReference>
<dbReference type="Gene3D" id="1.20.1530.20">
    <property type="match status" value="1"/>
</dbReference>
<evidence type="ECO:0000256" key="2">
    <source>
        <dbReference type="ARBA" id="ARBA00010110"/>
    </source>
</evidence>